<name>A0ABW3D1Y1_9FLAO</name>
<dbReference type="RefSeq" id="WP_386409764.1">
    <property type="nucleotide sequence ID" value="NZ_JBHTJH010000017.1"/>
</dbReference>
<organism evidence="2 3">
    <name type="scientific">Sungkyunkwania multivorans</name>
    <dbReference type="NCBI Taxonomy" id="1173618"/>
    <lineage>
        <taxon>Bacteria</taxon>
        <taxon>Pseudomonadati</taxon>
        <taxon>Bacteroidota</taxon>
        <taxon>Flavobacteriia</taxon>
        <taxon>Flavobacteriales</taxon>
        <taxon>Flavobacteriaceae</taxon>
        <taxon>Sungkyunkwania</taxon>
    </lineage>
</organism>
<dbReference type="Proteomes" id="UP001596978">
    <property type="component" value="Unassembled WGS sequence"/>
</dbReference>
<sequence length="118" mass="13488">MKYFLHLALLIGILNLGSNMFTMPSNNSDKDLRKLDSCYFEGRPLYGKIKLVENKSQADVTVKIVSSFPDLKVKFVEHFADDCGEWQIVEHGEDLRVYITENFEDIKVKPVSSFPGLN</sequence>
<keyword evidence="3" id="KW-1185">Reference proteome</keyword>
<dbReference type="Pfam" id="PF19647">
    <property type="entry name" value="Septknot"/>
    <property type="match status" value="1"/>
</dbReference>
<protein>
    <recommendedName>
        <fullName evidence="1">7(1) septoil knot domain-containing protein</fullName>
    </recommendedName>
</protein>
<feature type="domain" description="7(1) septoil knot" evidence="1">
    <location>
        <begin position="44"/>
        <end position="117"/>
    </location>
</feature>
<evidence type="ECO:0000259" key="1">
    <source>
        <dbReference type="Pfam" id="PF19647"/>
    </source>
</evidence>
<dbReference type="InterPro" id="IPR046148">
    <property type="entry name" value="Septknot"/>
</dbReference>
<evidence type="ECO:0000313" key="3">
    <source>
        <dbReference type="Proteomes" id="UP001596978"/>
    </source>
</evidence>
<dbReference type="EMBL" id="JBHTJH010000017">
    <property type="protein sequence ID" value="MFD0863589.1"/>
    <property type="molecule type" value="Genomic_DNA"/>
</dbReference>
<accession>A0ABW3D1Y1</accession>
<gene>
    <name evidence="2" type="ORF">ACFQ1M_15340</name>
</gene>
<reference evidence="3" key="1">
    <citation type="journal article" date="2019" name="Int. J. Syst. Evol. Microbiol.">
        <title>The Global Catalogue of Microorganisms (GCM) 10K type strain sequencing project: providing services to taxonomists for standard genome sequencing and annotation.</title>
        <authorList>
            <consortium name="The Broad Institute Genomics Platform"/>
            <consortium name="The Broad Institute Genome Sequencing Center for Infectious Disease"/>
            <person name="Wu L."/>
            <person name="Ma J."/>
        </authorList>
    </citation>
    <scope>NUCLEOTIDE SEQUENCE [LARGE SCALE GENOMIC DNA]</scope>
    <source>
        <strain evidence="3">CCUG 62952</strain>
    </source>
</reference>
<proteinExistence type="predicted"/>
<evidence type="ECO:0000313" key="2">
    <source>
        <dbReference type="EMBL" id="MFD0863589.1"/>
    </source>
</evidence>
<comment type="caution">
    <text evidence="2">The sequence shown here is derived from an EMBL/GenBank/DDBJ whole genome shotgun (WGS) entry which is preliminary data.</text>
</comment>